<evidence type="ECO:0000313" key="5">
    <source>
        <dbReference type="Proteomes" id="UP001066276"/>
    </source>
</evidence>
<dbReference type="Proteomes" id="UP001066276">
    <property type="component" value="Chromosome 7"/>
</dbReference>
<evidence type="ECO:0008006" key="6">
    <source>
        <dbReference type="Google" id="ProtNLM"/>
    </source>
</evidence>
<evidence type="ECO:0000256" key="1">
    <source>
        <dbReference type="ARBA" id="ARBA00004613"/>
    </source>
</evidence>
<name>A0AAV7PZS9_PLEWA</name>
<comment type="caution">
    <text evidence="4">The sequence shown here is derived from an EMBL/GenBank/DDBJ whole genome shotgun (WGS) entry which is preliminary data.</text>
</comment>
<dbReference type="EMBL" id="JANPWB010000011">
    <property type="protein sequence ID" value="KAJ1132791.1"/>
    <property type="molecule type" value="Genomic_DNA"/>
</dbReference>
<protein>
    <recommendedName>
        <fullName evidence="6">Sodefrin-like factor</fullName>
    </recommendedName>
</protein>
<dbReference type="PANTHER" id="PTHR20914">
    <property type="entry name" value="LY6/PLAUR DOMAIN-CONTAINING PROTEIN 8"/>
    <property type="match status" value="1"/>
</dbReference>
<dbReference type="PANTHER" id="PTHR20914:SF30">
    <property type="entry name" value="LY6_PLAUR DOMAIN CONTAINING 9"/>
    <property type="match status" value="1"/>
</dbReference>
<organism evidence="4 5">
    <name type="scientific">Pleurodeles waltl</name>
    <name type="common">Iberian ribbed newt</name>
    <dbReference type="NCBI Taxonomy" id="8319"/>
    <lineage>
        <taxon>Eukaryota</taxon>
        <taxon>Metazoa</taxon>
        <taxon>Chordata</taxon>
        <taxon>Craniata</taxon>
        <taxon>Vertebrata</taxon>
        <taxon>Euteleostomi</taxon>
        <taxon>Amphibia</taxon>
        <taxon>Batrachia</taxon>
        <taxon>Caudata</taxon>
        <taxon>Salamandroidea</taxon>
        <taxon>Salamandridae</taxon>
        <taxon>Pleurodelinae</taxon>
        <taxon>Pleurodeles</taxon>
    </lineage>
</organism>
<dbReference type="InterPro" id="IPR045860">
    <property type="entry name" value="Snake_toxin-like_sf"/>
</dbReference>
<feature type="chain" id="PRO_5043742573" description="Sodefrin-like factor" evidence="3">
    <location>
        <begin position="21"/>
        <end position="205"/>
    </location>
</feature>
<keyword evidence="2" id="KW-0964">Secreted</keyword>
<dbReference type="Gene3D" id="2.10.60.10">
    <property type="entry name" value="CD59"/>
    <property type="match status" value="1"/>
</dbReference>
<proteinExistence type="predicted"/>
<keyword evidence="5" id="KW-1185">Reference proteome</keyword>
<dbReference type="AlphaFoldDB" id="A0AAV7PZS9"/>
<dbReference type="PROSITE" id="PS51257">
    <property type="entry name" value="PROKAR_LIPOPROTEIN"/>
    <property type="match status" value="1"/>
</dbReference>
<feature type="signal peptide" evidence="3">
    <location>
        <begin position="1"/>
        <end position="20"/>
    </location>
</feature>
<comment type="subcellular location">
    <subcellularLocation>
        <location evidence="1">Secreted</location>
    </subcellularLocation>
</comment>
<sequence>MKTFITCLSFLYALMTAGCALQCEVCFSRESRHCSGDIKTCDEGTMDCQTVITEMIFHGQDPIYNIFKNCSTKEGGHKSNAYQSRGQNFTYQLVQHFCSSNECNRNDSAIEIPVQDNTENGRCCNAGLDLNATSCQPSGTVKCTGKLTNCIYFGGIVQFSLNPMAMAYHACVTIKSTKDLPDFPTRAMLRIDHLEFTKAFKCPQQ</sequence>
<keyword evidence="3" id="KW-0732">Signal</keyword>
<evidence type="ECO:0000256" key="2">
    <source>
        <dbReference type="ARBA" id="ARBA00022525"/>
    </source>
</evidence>
<reference evidence="4" key="1">
    <citation type="journal article" date="2022" name="bioRxiv">
        <title>Sequencing and chromosome-scale assembly of the giantPleurodeles waltlgenome.</title>
        <authorList>
            <person name="Brown T."/>
            <person name="Elewa A."/>
            <person name="Iarovenko S."/>
            <person name="Subramanian E."/>
            <person name="Araus A.J."/>
            <person name="Petzold A."/>
            <person name="Susuki M."/>
            <person name="Suzuki K.-i.T."/>
            <person name="Hayashi T."/>
            <person name="Toyoda A."/>
            <person name="Oliveira C."/>
            <person name="Osipova E."/>
            <person name="Leigh N.D."/>
            <person name="Simon A."/>
            <person name="Yun M.H."/>
        </authorList>
    </citation>
    <scope>NUCLEOTIDE SEQUENCE</scope>
    <source>
        <strain evidence="4">20211129_DDA</strain>
        <tissue evidence="4">Liver</tissue>
    </source>
</reference>
<accession>A0AAV7PZS9</accession>
<dbReference type="SUPFAM" id="SSF57302">
    <property type="entry name" value="Snake toxin-like"/>
    <property type="match status" value="1"/>
</dbReference>
<evidence type="ECO:0000313" key="4">
    <source>
        <dbReference type="EMBL" id="KAJ1132791.1"/>
    </source>
</evidence>
<gene>
    <name evidence="4" type="ORF">NDU88_011092</name>
</gene>
<dbReference type="InterPro" id="IPR050918">
    <property type="entry name" value="CNF-like_PLA2_Inhibitor"/>
</dbReference>
<evidence type="ECO:0000256" key="3">
    <source>
        <dbReference type="SAM" id="SignalP"/>
    </source>
</evidence>
<dbReference type="GO" id="GO:0005576">
    <property type="term" value="C:extracellular region"/>
    <property type="evidence" value="ECO:0007669"/>
    <property type="project" value="UniProtKB-SubCell"/>
</dbReference>